<reference evidence="2 3" key="1">
    <citation type="submission" date="2020-07" db="EMBL/GenBank/DDBJ databases">
        <title>Sequencing the genomes of 1000 actinobacteria strains.</title>
        <authorList>
            <person name="Klenk H.-P."/>
        </authorList>
    </citation>
    <scope>NUCLEOTIDE SEQUENCE [LARGE SCALE GENOMIC DNA]</scope>
    <source>
        <strain evidence="2 3">DSM 26154</strain>
    </source>
</reference>
<sequence>MTPKRRPSRREEPHLSGLVDKDPVAPLVTGTVVLGVLAALGIFATGWLPWTMWPPSGEDVTGLLIASLVAALVGWTSLAYGIVITAAKIDDLHEMLRARSQEPGSQTSAAPDDVS</sequence>
<protein>
    <submittedName>
        <fullName evidence="2">Uncharacterized protein</fullName>
    </submittedName>
</protein>
<evidence type="ECO:0000313" key="3">
    <source>
        <dbReference type="Proteomes" id="UP000554054"/>
    </source>
</evidence>
<comment type="caution">
    <text evidence="2">The sequence shown here is derived from an EMBL/GenBank/DDBJ whole genome shotgun (WGS) entry which is preliminary data.</text>
</comment>
<keyword evidence="3" id="KW-1185">Reference proteome</keyword>
<dbReference type="AlphaFoldDB" id="A0A852VR71"/>
<accession>A0A852VR71</accession>
<keyword evidence="1" id="KW-1133">Transmembrane helix</keyword>
<feature type="transmembrane region" description="Helical" evidence="1">
    <location>
        <begin position="24"/>
        <end position="48"/>
    </location>
</feature>
<dbReference type="Proteomes" id="UP000554054">
    <property type="component" value="Unassembled WGS sequence"/>
</dbReference>
<evidence type="ECO:0000313" key="2">
    <source>
        <dbReference type="EMBL" id="NYF98439.1"/>
    </source>
</evidence>
<evidence type="ECO:0000256" key="1">
    <source>
        <dbReference type="SAM" id="Phobius"/>
    </source>
</evidence>
<feature type="transmembrane region" description="Helical" evidence="1">
    <location>
        <begin position="60"/>
        <end position="87"/>
    </location>
</feature>
<keyword evidence="1" id="KW-0812">Transmembrane</keyword>
<organism evidence="2 3">
    <name type="scientific">Janibacter cremeus</name>
    <dbReference type="NCBI Taxonomy" id="1285192"/>
    <lineage>
        <taxon>Bacteria</taxon>
        <taxon>Bacillati</taxon>
        <taxon>Actinomycetota</taxon>
        <taxon>Actinomycetes</taxon>
        <taxon>Micrococcales</taxon>
        <taxon>Intrasporangiaceae</taxon>
        <taxon>Janibacter</taxon>
    </lineage>
</organism>
<dbReference type="RefSeq" id="WP_185991251.1">
    <property type="nucleotide sequence ID" value="NZ_JACCAE010000001.1"/>
</dbReference>
<keyword evidence="1" id="KW-0472">Membrane</keyword>
<proteinExistence type="predicted"/>
<name>A0A852VR71_9MICO</name>
<gene>
    <name evidence="2" type="ORF">BJY20_001831</name>
</gene>
<dbReference type="EMBL" id="JACCAE010000001">
    <property type="protein sequence ID" value="NYF98439.1"/>
    <property type="molecule type" value="Genomic_DNA"/>
</dbReference>